<comment type="similarity">
    <text evidence="1">Belongs to the LysR transcriptional regulatory family.</text>
</comment>
<dbReference type="SUPFAM" id="SSF46785">
    <property type="entry name" value="Winged helix' DNA-binding domain"/>
    <property type="match status" value="1"/>
</dbReference>
<dbReference type="Pfam" id="PF00126">
    <property type="entry name" value="HTH_1"/>
    <property type="match status" value="1"/>
</dbReference>
<dbReference type="Proteomes" id="UP000003240">
    <property type="component" value="Unassembled WGS sequence"/>
</dbReference>
<comment type="caution">
    <text evidence="6">The sequence shown here is derived from an EMBL/GenBank/DDBJ whole genome shotgun (WGS) entry which is preliminary data.</text>
</comment>
<evidence type="ECO:0000313" key="6">
    <source>
        <dbReference type="EMBL" id="EGO63836.1"/>
    </source>
</evidence>
<dbReference type="PANTHER" id="PTHR30419">
    <property type="entry name" value="HTH-TYPE TRANSCRIPTIONAL REGULATOR YBHD"/>
    <property type="match status" value="1"/>
</dbReference>
<dbReference type="RefSeq" id="WP_004095359.1">
    <property type="nucleotide sequence ID" value="NZ_AFGF01000085.1"/>
</dbReference>
<dbReference type="eggNOG" id="COG0583">
    <property type="taxonomic scope" value="Bacteria"/>
</dbReference>
<proteinExistence type="inferred from homology"/>
<keyword evidence="3" id="KW-0238">DNA-binding</keyword>
<dbReference type="Gene3D" id="3.40.190.290">
    <property type="match status" value="1"/>
</dbReference>
<dbReference type="OrthoDB" id="1624015at2"/>
<dbReference type="InterPro" id="IPR036388">
    <property type="entry name" value="WH-like_DNA-bd_sf"/>
</dbReference>
<feature type="domain" description="HTH lysR-type" evidence="5">
    <location>
        <begin position="1"/>
        <end position="58"/>
    </location>
</feature>
<dbReference type="GO" id="GO:0003677">
    <property type="term" value="F:DNA binding"/>
    <property type="evidence" value="ECO:0007669"/>
    <property type="project" value="UniProtKB-KW"/>
</dbReference>
<dbReference type="Pfam" id="PF03466">
    <property type="entry name" value="LysR_substrate"/>
    <property type="match status" value="1"/>
</dbReference>
<dbReference type="InterPro" id="IPR000847">
    <property type="entry name" value="LysR_HTH_N"/>
</dbReference>
<dbReference type="GO" id="GO:0003700">
    <property type="term" value="F:DNA-binding transcription factor activity"/>
    <property type="evidence" value="ECO:0007669"/>
    <property type="project" value="InterPro"/>
</dbReference>
<name>F7NJ88_9FIRM</name>
<dbReference type="STRING" id="1009370.ALO_10719"/>
<sequence length="302" mass="34452">MDILHLRYFTEVARQKNFSKAAQIIHVSQSAISKIIKDLETELGVTLLNRNSKAVELTDAGIIFFNQAQQVVSLFDSLTSEFEKEYKLARGKILIGLPPITEATVFAQLLGEFRKQYPQIDIELYEHGSKKVEQKIREGSLDIGIVCHIPDMTIYDSFALSNDPLRVIIHTGHPLSRLKSIDLKSLAYESFVIYRDDFSLHDEIIDKCKLAGFQPKIIFETSQQELMIQTVAANLGIAFLPSRLCADLHMNTITTIPLVNPPIWHQMSVIWKKGRYLSHAAQLWLSFARKYLFQEDTDEELA</sequence>
<evidence type="ECO:0000256" key="1">
    <source>
        <dbReference type="ARBA" id="ARBA00009437"/>
    </source>
</evidence>
<evidence type="ECO:0000256" key="3">
    <source>
        <dbReference type="ARBA" id="ARBA00023125"/>
    </source>
</evidence>
<dbReference type="FunFam" id="1.10.10.10:FF:000001">
    <property type="entry name" value="LysR family transcriptional regulator"/>
    <property type="match status" value="1"/>
</dbReference>
<gene>
    <name evidence="6" type="ORF">ALO_10719</name>
</gene>
<dbReference type="Gene3D" id="1.10.10.10">
    <property type="entry name" value="Winged helix-like DNA-binding domain superfamily/Winged helix DNA-binding domain"/>
    <property type="match status" value="1"/>
</dbReference>
<dbReference type="InterPro" id="IPR005119">
    <property type="entry name" value="LysR_subst-bd"/>
</dbReference>
<dbReference type="EMBL" id="AFGF01000085">
    <property type="protein sequence ID" value="EGO63836.1"/>
    <property type="molecule type" value="Genomic_DNA"/>
</dbReference>
<dbReference type="PANTHER" id="PTHR30419:SF8">
    <property type="entry name" value="NITROGEN ASSIMILATION TRANSCRIPTIONAL ACTIVATOR-RELATED"/>
    <property type="match status" value="1"/>
</dbReference>
<dbReference type="InterPro" id="IPR036390">
    <property type="entry name" value="WH_DNA-bd_sf"/>
</dbReference>
<evidence type="ECO:0000313" key="7">
    <source>
        <dbReference type="Proteomes" id="UP000003240"/>
    </source>
</evidence>
<dbReference type="PRINTS" id="PR00039">
    <property type="entry name" value="HTHLYSR"/>
</dbReference>
<dbReference type="AlphaFoldDB" id="F7NJ88"/>
<reference evidence="6 7" key="1">
    <citation type="journal article" date="2011" name="EMBO J.">
        <title>Structural diversity of bacterial flagellar motors.</title>
        <authorList>
            <person name="Chen S."/>
            <person name="Beeby M."/>
            <person name="Murphy G.E."/>
            <person name="Leadbetter J.R."/>
            <person name="Hendrixson D.R."/>
            <person name="Briegel A."/>
            <person name="Li Z."/>
            <person name="Shi J."/>
            <person name="Tocheva E.I."/>
            <person name="Muller A."/>
            <person name="Dobro M.J."/>
            <person name="Jensen G.J."/>
        </authorList>
    </citation>
    <scope>NUCLEOTIDE SEQUENCE [LARGE SCALE GENOMIC DNA]</scope>
    <source>
        <strain evidence="6 7">DSM 6540</strain>
    </source>
</reference>
<keyword evidence="2" id="KW-0805">Transcription regulation</keyword>
<dbReference type="CDD" id="cd08438">
    <property type="entry name" value="PBP2_CidR"/>
    <property type="match status" value="1"/>
</dbReference>
<keyword evidence="7" id="KW-1185">Reference proteome</keyword>
<organism evidence="6 7">
    <name type="scientific">Acetonema longum DSM 6540</name>
    <dbReference type="NCBI Taxonomy" id="1009370"/>
    <lineage>
        <taxon>Bacteria</taxon>
        <taxon>Bacillati</taxon>
        <taxon>Bacillota</taxon>
        <taxon>Negativicutes</taxon>
        <taxon>Acetonemataceae</taxon>
        <taxon>Acetonema</taxon>
    </lineage>
</organism>
<keyword evidence="4" id="KW-0804">Transcription</keyword>
<dbReference type="GO" id="GO:0005829">
    <property type="term" value="C:cytosol"/>
    <property type="evidence" value="ECO:0007669"/>
    <property type="project" value="TreeGrafter"/>
</dbReference>
<evidence type="ECO:0000256" key="4">
    <source>
        <dbReference type="ARBA" id="ARBA00023163"/>
    </source>
</evidence>
<accession>F7NJ88</accession>
<evidence type="ECO:0000256" key="2">
    <source>
        <dbReference type="ARBA" id="ARBA00023015"/>
    </source>
</evidence>
<protein>
    <recommendedName>
        <fullName evidence="5">HTH lysR-type domain-containing protein</fullName>
    </recommendedName>
</protein>
<evidence type="ECO:0000259" key="5">
    <source>
        <dbReference type="PROSITE" id="PS50931"/>
    </source>
</evidence>
<dbReference type="PROSITE" id="PS50931">
    <property type="entry name" value="HTH_LYSR"/>
    <property type="match status" value="1"/>
</dbReference>
<dbReference type="SUPFAM" id="SSF53850">
    <property type="entry name" value="Periplasmic binding protein-like II"/>
    <property type="match status" value="1"/>
</dbReference>
<dbReference type="InterPro" id="IPR050950">
    <property type="entry name" value="HTH-type_LysR_regulators"/>
</dbReference>